<dbReference type="Pfam" id="PF07819">
    <property type="entry name" value="PGAP1"/>
    <property type="match status" value="1"/>
</dbReference>
<dbReference type="GO" id="GO:0016788">
    <property type="term" value="F:hydrolase activity, acting on ester bonds"/>
    <property type="evidence" value="ECO:0007669"/>
    <property type="project" value="InterPro"/>
</dbReference>
<dbReference type="SUPFAM" id="SSF53474">
    <property type="entry name" value="alpha/beta-Hydrolases"/>
    <property type="match status" value="1"/>
</dbReference>
<dbReference type="InterPro" id="IPR012908">
    <property type="entry name" value="PGAP1-ab_dom-like"/>
</dbReference>
<proteinExistence type="predicted"/>
<evidence type="ECO:0000313" key="3">
    <source>
        <dbReference type="Proteomes" id="UP000293433"/>
    </source>
</evidence>
<organism evidence="2 3">
    <name type="scientific">Sphaerotilus mobilis</name>
    <dbReference type="NCBI Taxonomy" id="47994"/>
    <lineage>
        <taxon>Bacteria</taxon>
        <taxon>Pseudomonadati</taxon>
        <taxon>Pseudomonadota</taxon>
        <taxon>Betaproteobacteria</taxon>
        <taxon>Burkholderiales</taxon>
        <taxon>Sphaerotilaceae</taxon>
        <taxon>Sphaerotilus</taxon>
    </lineage>
</organism>
<dbReference type="AlphaFoldDB" id="A0A4Q7LUU7"/>
<sequence length="532" mass="59196">MDAPFFPIIYVRGYAMTAGERDETAADPFCGFNLGSTAYRATPDKKAPPKKFIFESPVLRLGSDHGYRDIYENGLDILDPDWAPPVAHDGTQEPGIGARSIVVYRYYDEGSRLHGTGEAESVEHYARGLSDLIARVRELVCARPANAVKPQDFRCYLVAHSMGGLVVRAFLQNPALGDKELRKSVDKVFTYGTPHNGIDTLGFNVPKWLGVNDINNFNRSRIADYLGVKDHPAHTRSGRVDLLPPATFPASRFFCMVGTNRSDYEVAMGLSRAFAGHGSDGLVRIENATVWGANAKGDAVEPAACAYAYRAHSGVYGIVNSEEGYQNLTRFLFGDVRVDIWLDIDAVTLPTPLQGEKNIQALYQIEFLASPRGKRWYLTRRVTEEDSPACRTHQELTDPAAKDRRSIYLSTVFLSNNARVNRERPSLAYAMTLNVRTPDYQQVKTFWPDQHYEGNHLFRDTAVIELVPPKVAGETWQFTATWQGQPEASAKADLSFKQLKQGKVQVLVPFENSKAPGIKGKVRLIVSGWNEG</sequence>
<dbReference type="Gene3D" id="3.40.50.1820">
    <property type="entry name" value="alpha/beta hydrolase"/>
    <property type="match status" value="1"/>
</dbReference>
<evidence type="ECO:0000313" key="2">
    <source>
        <dbReference type="EMBL" id="RZS58183.1"/>
    </source>
</evidence>
<dbReference type="Proteomes" id="UP000293433">
    <property type="component" value="Unassembled WGS sequence"/>
</dbReference>
<name>A0A4Q7LUU7_9BURK</name>
<dbReference type="OrthoDB" id="275181at2"/>
<dbReference type="EMBL" id="SGWV01000007">
    <property type="protein sequence ID" value="RZS58183.1"/>
    <property type="molecule type" value="Genomic_DNA"/>
</dbReference>
<gene>
    <name evidence="2" type="ORF">EV685_0462</name>
</gene>
<accession>A0A4Q7LUU7</accession>
<keyword evidence="3" id="KW-1185">Reference proteome</keyword>
<reference evidence="2 3" key="1">
    <citation type="submission" date="2019-02" db="EMBL/GenBank/DDBJ databases">
        <title>Genomic Encyclopedia of Type Strains, Phase IV (KMG-IV): sequencing the most valuable type-strain genomes for metagenomic binning, comparative biology and taxonomic classification.</title>
        <authorList>
            <person name="Goeker M."/>
        </authorList>
    </citation>
    <scope>NUCLEOTIDE SEQUENCE [LARGE SCALE GENOMIC DNA]</scope>
    <source>
        <strain evidence="2 3">DSM 10617</strain>
    </source>
</reference>
<dbReference type="InterPro" id="IPR029058">
    <property type="entry name" value="AB_hydrolase_fold"/>
</dbReference>
<evidence type="ECO:0000259" key="1">
    <source>
        <dbReference type="Pfam" id="PF07819"/>
    </source>
</evidence>
<comment type="caution">
    <text evidence="2">The sequence shown here is derived from an EMBL/GenBank/DDBJ whole genome shotgun (WGS) entry which is preliminary data.</text>
</comment>
<feature type="domain" description="GPI inositol-deacylase PGAP1-like alpha/beta" evidence="1">
    <location>
        <begin position="121"/>
        <end position="196"/>
    </location>
</feature>
<protein>
    <submittedName>
        <fullName evidence="2">PGAP1-like protein</fullName>
    </submittedName>
</protein>
<dbReference type="RefSeq" id="WP_130480353.1">
    <property type="nucleotide sequence ID" value="NZ_SGWV01000007.1"/>
</dbReference>